<dbReference type="PANTHER" id="PTHR12526:SF510">
    <property type="entry name" value="D-INOSITOL 3-PHOSPHATE GLYCOSYLTRANSFERASE"/>
    <property type="match status" value="1"/>
</dbReference>
<comment type="caution">
    <text evidence="5">The sequence shown here is derived from an EMBL/GenBank/DDBJ whole genome shotgun (WGS) entry which is preliminary data.</text>
</comment>
<dbReference type="AlphaFoldDB" id="A0A8J8C7X1"/>
<accession>A0A8J8C7X1</accession>
<dbReference type="InterPro" id="IPR028098">
    <property type="entry name" value="Glyco_trans_4-like_N"/>
</dbReference>
<dbReference type="Proteomes" id="UP000766550">
    <property type="component" value="Unassembled WGS sequence"/>
</dbReference>
<dbReference type="Gene3D" id="3.40.50.2000">
    <property type="entry name" value="Glycogen Phosphorylase B"/>
    <property type="match status" value="2"/>
</dbReference>
<evidence type="ECO:0000259" key="3">
    <source>
        <dbReference type="Pfam" id="PF00534"/>
    </source>
</evidence>
<name>A0A8J8C7X1_9EURY</name>
<proteinExistence type="predicted"/>
<dbReference type="RefSeq" id="WP_162318279.1">
    <property type="nucleotide sequence ID" value="NZ_JAHQXF010000002.1"/>
</dbReference>
<organism evidence="5 6">
    <name type="scientific">Haloarcula limicola</name>
    <dbReference type="NCBI Taxonomy" id="1429915"/>
    <lineage>
        <taxon>Archaea</taxon>
        <taxon>Methanobacteriati</taxon>
        <taxon>Methanobacteriota</taxon>
        <taxon>Stenosarchaea group</taxon>
        <taxon>Halobacteria</taxon>
        <taxon>Halobacteriales</taxon>
        <taxon>Haloarculaceae</taxon>
        <taxon>Haloarcula</taxon>
    </lineage>
</organism>
<gene>
    <name evidence="5" type="ORF">KTS45_14695</name>
</gene>
<evidence type="ECO:0000313" key="5">
    <source>
        <dbReference type="EMBL" id="MBV0925453.1"/>
    </source>
</evidence>
<dbReference type="GO" id="GO:0016757">
    <property type="term" value="F:glycosyltransferase activity"/>
    <property type="evidence" value="ECO:0007669"/>
    <property type="project" value="UniProtKB-KW"/>
</dbReference>
<dbReference type="OrthoDB" id="131038at2157"/>
<evidence type="ECO:0000313" key="6">
    <source>
        <dbReference type="Proteomes" id="UP000766550"/>
    </source>
</evidence>
<reference evidence="5 6" key="1">
    <citation type="submission" date="2021-06" db="EMBL/GenBank/DDBJ databases">
        <title>New haloarchaea isolates fom saline soil.</title>
        <authorList>
            <person name="Duran-Viseras A."/>
            <person name="Sanchez-Porro C.S."/>
            <person name="Ventosa A."/>
        </authorList>
    </citation>
    <scope>NUCLEOTIDE SEQUENCE [LARGE SCALE GENOMIC DNA]</scope>
    <source>
        <strain evidence="5 6">JCM 183640</strain>
    </source>
</reference>
<keyword evidence="2" id="KW-0808">Transferase</keyword>
<evidence type="ECO:0000256" key="1">
    <source>
        <dbReference type="ARBA" id="ARBA00022676"/>
    </source>
</evidence>
<dbReference type="SUPFAM" id="SSF53756">
    <property type="entry name" value="UDP-Glycosyltransferase/glycogen phosphorylase"/>
    <property type="match status" value="1"/>
</dbReference>
<dbReference type="PANTHER" id="PTHR12526">
    <property type="entry name" value="GLYCOSYLTRANSFERASE"/>
    <property type="match status" value="1"/>
</dbReference>
<dbReference type="InterPro" id="IPR001296">
    <property type="entry name" value="Glyco_trans_1"/>
</dbReference>
<sequence>MTETAVTDGSDDQTDRPTLDVGFIPAECPGTGAVGATRTSELLIQKLSHHHDLTVYVASQAEADPERLPARDRVEYVLHDGLGKLPHPLLTKLDAMREEVDALGTHDMVHTYSPGFIPILADLDVPTLSTLNSYLPACPKGDFRYYDGEKCTGHGTAKCINCIAHADVDRRKGVENSLRSVYSSLGKVNYVDDAMTAIHDVDAFQALSPHIKDDYANMGVDRERITVVPHFYDDEFYHPEWDRPLDEGDGFTLLHVGRLQENKGQESLVRAMPRLLSNHGDLTLRVAGSGGYEEGLHKLARQLGVDHAIDWLGYVDHDDVPPLYEDADAFVYPGLLDEPFGRVLLEALGTYTPVLASDVGSTDYIVGDAGVRFEADDPAALADGFDALVADYERHRAAIPEQLERFAPDTVESAFLDLYAEVAETRTPATAGR</sequence>
<dbReference type="Pfam" id="PF00534">
    <property type="entry name" value="Glycos_transf_1"/>
    <property type="match status" value="1"/>
</dbReference>
<dbReference type="CDD" id="cd03801">
    <property type="entry name" value="GT4_PimA-like"/>
    <property type="match status" value="1"/>
</dbReference>
<keyword evidence="6" id="KW-1185">Reference proteome</keyword>
<protein>
    <submittedName>
        <fullName evidence="5">Glycosyltransferase family 4 protein</fullName>
    </submittedName>
</protein>
<evidence type="ECO:0000256" key="2">
    <source>
        <dbReference type="ARBA" id="ARBA00022679"/>
    </source>
</evidence>
<dbReference type="Pfam" id="PF13439">
    <property type="entry name" value="Glyco_transf_4"/>
    <property type="match status" value="1"/>
</dbReference>
<evidence type="ECO:0000259" key="4">
    <source>
        <dbReference type="Pfam" id="PF13439"/>
    </source>
</evidence>
<feature type="domain" description="Glycosyl transferase family 1" evidence="3">
    <location>
        <begin position="248"/>
        <end position="399"/>
    </location>
</feature>
<feature type="domain" description="Glycosyltransferase subfamily 4-like N-terminal" evidence="4">
    <location>
        <begin position="35"/>
        <end position="235"/>
    </location>
</feature>
<keyword evidence="1" id="KW-0328">Glycosyltransferase</keyword>
<dbReference type="EMBL" id="JAHQXF010000002">
    <property type="protein sequence ID" value="MBV0925453.1"/>
    <property type="molecule type" value="Genomic_DNA"/>
</dbReference>